<evidence type="ECO:0000313" key="2">
    <source>
        <dbReference type="Proteomes" id="UP000202259"/>
    </source>
</evidence>
<dbReference type="AlphaFoldDB" id="A0A222G5U0"/>
<keyword evidence="2" id="KW-1185">Reference proteome</keyword>
<dbReference type="RefSeq" id="WP_081149577.1">
    <property type="nucleotide sequence ID" value="NZ_CP020465.1"/>
</dbReference>
<dbReference type="CDD" id="cd07247">
    <property type="entry name" value="SgaA_N_like"/>
    <property type="match status" value="1"/>
</dbReference>
<dbReference type="EMBL" id="CP020465">
    <property type="protein sequence ID" value="ASP47102.1"/>
    <property type="molecule type" value="Genomic_DNA"/>
</dbReference>
<dbReference type="PANTHER" id="PTHR33993">
    <property type="entry name" value="GLYOXALASE-RELATED"/>
    <property type="match status" value="1"/>
</dbReference>
<sequence>MENQIVWVDIPVINLSRAIEFYSAMLKGIVKKEEFEHFTVGILPHAETNVSGCLVPSPPEQIFTSGPLIYFNVNGRLDDAIKQSEMHGGRLVEDKLSMGGHGFRAIIHDSEGNRIALHSNTP</sequence>
<organism evidence="1 2">
    <name type="scientific">Cognaticolwellia beringensis</name>
    <dbReference type="NCBI Taxonomy" id="1967665"/>
    <lineage>
        <taxon>Bacteria</taxon>
        <taxon>Pseudomonadati</taxon>
        <taxon>Pseudomonadota</taxon>
        <taxon>Gammaproteobacteria</taxon>
        <taxon>Alteromonadales</taxon>
        <taxon>Colwelliaceae</taxon>
        <taxon>Cognaticolwellia</taxon>
    </lineage>
</organism>
<dbReference type="PANTHER" id="PTHR33993:SF2">
    <property type="entry name" value="VOC DOMAIN-CONTAINING PROTEIN"/>
    <property type="match status" value="1"/>
</dbReference>
<dbReference type="InterPro" id="IPR052164">
    <property type="entry name" value="Anthracycline_SecMetBiosynth"/>
</dbReference>
<dbReference type="Proteomes" id="UP000202259">
    <property type="component" value="Chromosome"/>
</dbReference>
<reference evidence="1 2" key="1">
    <citation type="submission" date="2017-08" db="EMBL/GenBank/DDBJ databases">
        <title>Complete genome of Colwellia sp. NB097-1, a psychrophile bacterium ioslated from Bering Sea.</title>
        <authorList>
            <person name="Chen X."/>
        </authorList>
    </citation>
    <scope>NUCLEOTIDE SEQUENCE [LARGE SCALE GENOMIC DNA]</scope>
    <source>
        <strain evidence="1 2">NB097-1</strain>
    </source>
</reference>
<accession>A0A222G5U0</accession>
<gene>
    <name evidence="1" type="ORF">B5D82_04545</name>
</gene>
<dbReference type="Gene3D" id="3.10.180.10">
    <property type="entry name" value="2,3-Dihydroxybiphenyl 1,2-Dioxygenase, domain 1"/>
    <property type="match status" value="1"/>
</dbReference>
<protein>
    <submittedName>
        <fullName evidence="1">VOC family protein</fullName>
    </submittedName>
</protein>
<dbReference type="SUPFAM" id="SSF54593">
    <property type="entry name" value="Glyoxalase/Bleomycin resistance protein/Dihydroxybiphenyl dioxygenase"/>
    <property type="match status" value="1"/>
</dbReference>
<dbReference type="KEGG" id="cber:B5D82_04545"/>
<name>A0A222G5U0_9GAMM</name>
<evidence type="ECO:0000313" key="1">
    <source>
        <dbReference type="EMBL" id="ASP47102.1"/>
    </source>
</evidence>
<dbReference type="InterPro" id="IPR029068">
    <property type="entry name" value="Glyas_Bleomycin-R_OHBP_Dase"/>
</dbReference>
<dbReference type="OrthoDB" id="8776491at2"/>
<proteinExistence type="predicted"/>